<organism evidence="1">
    <name type="scientific">Oryza sativa subsp. japonica</name>
    <name type="common">Rice</name>
    <dbReference type="NCBI Taxonomy" id="39947"/>
    <lineage>
        <taxon>Eukaryota</taxon>
        <taxon>Viridiplantae</taxon>
        <taxon>Streptophyta</taxon>
        <taxon>Embryophyta</taxon>
        <taxon>Tracheophyta</taxon>
        <taxon>Spermatophyta</taxon>
        <taxon>Magnoliopsida</taxon>
        <taxon>Liliopsida</taxon>
        <taxon>Poales</taxon>
        <taxon>Poaceae</taxon>
        <taxon>BOP clade</taxon>
        <taxon>Oryzoideae</taxon>
        <taxon>Oryzeae</taxon>
        <taxon>Oryzinae</taxon>
        <taxon>Oryza</taxon>
        <taxon>Oryza sativa</taxon>
    </lineage>
</organism>
<name>Q9LG93_ORYSJ</name>
<protein>
    <submittedName>
        <fullName evidence="1">Uncharacterized protein</fullName>
    </submittedName>
</protein>
<dbReference type="AlphaFoldDB" id="Q9LG93"/>
<accession>Q9LG93</accession>
<dbReference type="Proteomes" id="UP000817658">
    <property type="component" value="Chromosome 1"/>
</dbReference>
<proteinExistence type="predicted"/>
<sequence>MRCTTYVLHSWFIVSDMCANNLIDRPLVLVSYNKIKLAISLLMEPSSRFGFTINDGAKLKLDERLSLPPTKLDRKKRKRKGLAKPPMEIESALSSAHRCWWLCARRKTTTYDDHLHQSPASAWGPLKPSYSSYDYTVGAPRPGRWGPPSSRRVHFLPETSVAIRPPMDGDDDADNHRHALSCVPHTHRIYN</sequence>
<evidence type="ECO:0000313" key="1">
    <source>
        <dbReference type="EMBL" id="BAB03389.1"/>
    </source>
</evidence>
<dbReference type="EMBL" id="AP002538">
    <property type="protein sequence ID" value="BAB03389.1"/>
    <property type="molecule type" value="Genomic_DNA"/>
</dbReference>
<gene>
    <name evidence="1" type="primary">P0408F06.24</name>
</gene>
<reference evidence="1" key="1">
    <citation type="journal article" date="2002" name="Nature">
        <title>The genome sequence and structure of rice chromosome 1.</title>
        <authorList>
            <person name="Sasaki T."/>
            <person name="Matsumoto T."/>
            <person name="Yamamoto K."/>
            <person name="Sakata K."/>
            <person name="Baba T."/>
            <person name="Katayose Y."/>
            <person name="Wu J."/>
            <person name="Niimura Y."/>
            <person name="Cheng Z."/>
            <person name="Nagamura Y."/>
            <person name="Antonio B.A."/>
            <person name="Kanamori H."/>
            <person name="Hosokawa S."/>
            <person name="Masukawa M."/>
            <person name="Arikawa K."/>
            <person name="Chiden Y."/>
            <person name="Hayashi M."/>
            <person name="Okamoto M."/>
            <person name="Ando T."/>
            <person name="Aoki H."/>
            <person name="Arita K."/>
            <person name="Hamada M."/>
            <person name="Harada C."/>
            <person name="Hijishita S."/>
            <person name="Honda M."/>
            <person name="Ichikawa Y."/>
            <person name="Idonuma A."/>
            <person name="Iijima M."/>
            <person name="Ikeda M."/>
            <person name="Ikeno M."/>
            <person name="Itoh S."/>
            <person name="Itoh T."/>
            <person name="Itoh Y."/>
            <person name="Itoh Y."/>
            <person name="Iwabuchi A."/>
            <person name="Kamiya K."/>
            <person name="Karasawa W."/>
            <person name="Katagiri S."/>
            <person name="Kikuta A."/>
            <person name="Kobayashi N."/>
            <person name="Kono I."/>
            <person name="Machita K."/>
            <person name="Maehara T."/>
            <person name="Mizuno H."/>
            <person name="Mizubayashi T."/>
            <person name="Mukai Y."/>
            <person name="Nagasaki H."/>
            <person name="Nakashima M."/>
            <person name="Nakama Y."/>
            <person name="Nakamichi Y."/>
            <person name="Nakamura M."/>
            <person name="Namiki N."/>
            <person name="Negishi M."/>
            <person name="Ohta I."/>
            <person name="Ono N."/>
            <person name="Saji S."/>
            <person name="Sakai K."/>
            <person name="Shibata M."/>
            <person name="Shimokawa T."/>
            <person name="Shomura A."/>
            <person name="Song J."/>
            <person name="Takazaki Y."/>
            <person name="Terasawa K."/>
            <person name="Tsuji K."/>
            <person name="Waki K."/>
            <person name="Yamagata H."/>
            <person name="Yamane H."/>
            <person name="Yoshiki S."/>
            <person name="Yoshihara R."/>
            <person name="Yukawa K."/>
            <person name="Zhong H."/>
            <person name="Iwama H."/>
            <person name="Endo T."/>
            <person name="Ito H."/>
            <person name="Hahn J.H."/>
            <person name="Kim H.I."/>
            <person name="Eun M.Y."/>
            <person name="Yano M."/>
            <person name="Jiang J."/>
            <person name="Gojobori T."/>
        </authorList>
    </citation>
    <scope>NUCLEOTIDE SEQUENCE [LARGE SCALE GENOMIC DNA]</scope>
</reference>